<name>A0A9D1G0H9_9FIRM</name>
<dbReference type="Pfam" id="PF18910">
    <property type="entry name" value="DUF5665"/>
    <property type="match status" value="1"/>
</dbReference>
<sequence>MDERDQSRANALARQVDRLLSALERMRLKEYVEYVTNRRRLLLSSFLHGMARGFGFAVGFSLLGAVVVVLLRYLVVENIPVIGSFLAEVIYAVQERL</sequence>
<feature type="transmembrane region" description="Helical" evidence="1">
    <location>
        <begin position="54"/>
        <end position="75"/>
    </location>
</feature>
<evidence type="ECO:0000313" key="3">
    <source>
        <dbReference type="Proteomes" id="UP000824140"/>
    </source>
</evidence>
<gene>
    <name evidence="2" type="ORF">IAA84_05860</name>
</gene>
<comment type="caution">
    <text evidence="2">The sequence shown here is derived from an EMBL/GenBank/DDBJ whole genome shotgun (WGS) entry which is preliminary data.</text>
</comment>
<organism evidence="2 3">
    <name type="scientific">Candidatus Alectryocaccomicrobium excrementavium</name>
    <dbReference type="NCBI Taxonomy" id="2840668"/>
    <lineage>
        <taxon>Bacteria</taxon>
        <taxon>Bacillati</taxon>
        <taxon>Bacillota</taxon>
        <taxon>Clostridia</taxon>
        <taxon>Candidatus Alectryocaccomicrobium</taxon>
    </lineage>
</organism>
<accession>A0A9D1G0H9</accession>
<dbReference type="InterPro" id="IPR043723">
    <property type="entry name" value="DUF5665"/>
</dbReference>
<proteinExistence type="predicted"/>
<keyword evidence="1" id="KW-1133">Transmembrane helix</keyword>
<dbReference type="Proteomes" id="UP000824140">
    <property type="component" value="Unassembled WGS sequence"/>
</dbReference>
<evidence type="ECO:0000313" key="2">
    <source>
        <dbReference type="EMBL" id="HIS92528.1"/>
    </source>
</evidence>
<keyword evidence="1" id="KW-0812">Transmembrane</keyword>
<keyword evidence="1" id="KW-0472">Membrane</keyword>
<dbReference type="AlphaFoldDB" id="A0A9D1G0H9"/>
<protein>
    <submittedName>
        <fullName evidence="2">Uncharacterized protein</fullName>
    </submittedName>
</protein>
<evidence type="ECO:0000256" key="1">
    <source>
        <dbReference type="SAM" id="Phobius"/>
    </source>
</evidence>
<dbReference type="EMBL" id="DVJN01000114">
    <property type="protein sequence ID" value="HIS92528.1"/>
    <property type="molecule type" value="Genomic_DNA"/>
</dbReference>
<reference evidence="2" key="1">
    <citation type="submission" date="2020-10" db="EMBL/GenBank/DDBJ databases">
        <authorList>
            <person name="Gilroy R."/>
        </authorList>
    </citation>
    <scope>NUCLEOTIDE SEQUENCE</scope>
    <source>
        <strain evidence="2">13766</strain>
    </source>
</reference>
<reference evidence="2" key="2">
    <citation type="journal article" date="2021" name="PeerJ">
        <title>Extensive microbial diversity within the chicken gut microbiome revealed by metagenomics and culture.</title>
        <authorList>
            <person name="Gilroy R."/>
            <person name="Ravi A."/>
            <person name="Getino M."/>
            <person name="Pursley I."/>
            <person name="Horton D.L."/>
            <person name="Alikhan N.F."/>
            <person name="Baker D."/>
            <person name="Gharbi K."/>
            <person name="Hall N."/>
            <person name="Watson M."/>
            <person name="Adriaenssens E.M."/>
            <person name="Foster-Nyarko E."/>
            <person name="Jarju S."/>
            <person name="Secka A."/>
            <person name="Antonio M."/>
            <person name="Oren A."/>
            <person name="Chaudhuri R.R."/>
            <person name="La Ragione R."/>
            <person name="Hildebrand F."/>
            <person name="Pallen M.J."/>
        </authorList>
    </citation>
    <scope>NUCLEOTIDE SEQUENCE</scope>
    <source>
        <strain evidence="2">13766</strain>
    </source>
</reference>